<dbReference type="OrthoDB" id="1465784at2"/>
<gene>
    <name evidence="1" type="ORF">BA195_02405</name>
</gene>
<reference evidence="1 2" key="1">
    <citation type="submission" date="2016-06" db="EMBL/GenBank/DDBJ databases">
        <title>Draft Genome Sequence of Tenacibaculum soleae UCD-KL19.</title>
        <authorList>
            <person name="Eisen J.A."/>
            <person name="Coil D.A."/>
            <person name="Lujan K.M."/>
        </authorList>
    </citation>
    <scope>NUCLEOTIDE SEQUENCE [LARGE SCALE GENOMIC DNA]</scope>
    <source>
        <strain evidence="1 2">UCD-KL19</strain>
    </source>
</reference>
<dbReference type="AlphaFoldDB" id="A0A1B9Y193"/>
<evidence type="ECO:0000313" key="2">
    <source>
        <dbReference type="Proteomes" id="UP000093186"/>
    </source>
</evidence>
<comment type="caution">
    <text evidence="1">The sequence shown here is derived from an EMBL/GenBank/DDBJ whole genome shotgun (WGS) entry which is preliminary data.</text>
</comment>
<protein>
    <recommendedName>
        <fullName evidence="3">Tetratricopeptide repeat protein</fullName>
    </recommendedName>
</protein>
<name>A0A1B9Y193_9FLAO</name>
<dbReference type="STRING" id="447689.BA195_02405"/>
<sequence length="308" mass="35931">MFLSFFLIFYAFICYSQDSIPGVIAINEKNNIDFQENFFKALSQKAVFNHKKAIEYLNNCNEITPDDTAVLFELSKNYLKLGRNIEALEYIDLSLNIEEDNLWMLEHKVAILRRTADFKQAVTVQKQLAKKHPKKKRVLVYLHLQNRDVASAKKVLSELRNAKLLDSRLRRIEERLHNNVANKVKKAPKNIVNVDLRVIFEKEKTFANLKPLLNKLHINTHTDLLKYSEQGLTLFPAQPFIYLMNGKALNNNHQYKKALQSLQNGIDFVIDNTKIEAQFYFEMAKAYQKLNDTKKASFFKNKAEKTLK</sequence>
<dbReference type="Gene3D" id="1.25.40.10">
    <property type="entry name" value="Tetratricopeptide repeat domain"/>
    <property type="match status" value="2"/>
</dbReference>
<keyword evidence="2" id="KW-1185">Reference proteome</keyword>
<evidence type="ECO:0008006" key="3">
    <source>
        <dbReference type="Google" id="ProtNLM"/>
    </source>
</evidence>
<dbReference type="InterPro" id="IPR011990">
    <property type="entry name" value="TPR-like_helical_dom_sf"/>
</dbReference>
<dbReference type="SUPFAM" id="SSF48452">
    <property type="entry name" value="TPR-like"/>
    <property type="match status" value="1"/>
</dbReference>
<organism evidence="1 2">
    <name type="scientific">Tenacibaculum soleae</name>
    <dbReference type="NCBI Taxonomy" id="447689"/>
    <lineage>
        <taxon>Bacteria</taxon>
        <taxon>Pseudomonadati</taxon>
        <taxon>Bacteroidota</taxon>
        <taxon>Flavobacteriia</taxon>
        <taxon>Flavobacteriales</taxon>
        <taxon>Flavobacteriaceae</taxon>
        <taxon>Tenacibaculum</taxon>
    </lineage>
</organism>
<accession>A0A1B9Y193</accession>
<dbReference type="RefSeq" id="WP_068702069.1">
    <property type="nucleotide sequence ID" value="NZ_MAKX01000001.1"/>
</dbReference>
<dbReference type="Proteomes" id="UP000093186">
    <property type="component" value="Unassembled WGS sequence"/>
</dbReference>
<evidence type="ECO:0000313" key="1">
    <source>
        <dbReference type="EMBL" id="OCK43573.1"/>
    </source>
</evidence>
<dbReference type="EMBL" id="MAKX01000001">
    <property type="protein sequence ID" value="OCK43573.1"/>
    <property type="molecule type" value="Genomic_DNA"/>
</dbReference>
<proteinExistence type="predicted"/>